<feature type="compositionally biased region" description="Basic and acidic residues" evidence="1">
    <location>
        <begin position="93"/>
        <end position="102"/>
    </location>
</feature>
<sequence length="173" mass="19396">MQGPKIWPYIKTTFIRAEHDLEEPEPEAHKRRRRPSKAGGGTKEEEALLDLFDSTLKRTKNKKIRTRMRPPTSPSTAQRGWHGTLSPEPSASFRDDAVDSVKPEQGMEPTTTPLDEEECPVDEYLVSKEVMRGIQNTDPMWFGALTSGPQSVKQKRSPLEANVLAGQRNAAAE</sequence>
<dbReference type="Proteomes" id="UP001321473">
    <property type="component" value="Unassembled WGS sequence"/>
</dbReference>
<feature type="compositionally biased region" description="Basic residues" evidence="1">
    <location>
        <begin position="57"/>
        <end position="68"/>
    </location>
</feature>
<proteinExistence type="predicted"/>
<accession>A0AAQ4ECK5</accession>
<gene>
    <name evidence="2" type="ORF">V5799_024414</name>
</gene>
<feature type="region of interest" description="Disordered" evidence="1">
    <location>
        <begin position="148"/>
        <end position="173"/>
    </location>
</feature>
<feature type="region of interest" description="Disordered" evidence="1">
    <location>
        <begin position="1"/>
        <end position="120"/>
    </location>
</feature>
<dbReference type="AlphaFoldDB" id="A0AAQ4ECK5"/>
<keyword evidence="3" id="KW-1185">Reference proteome</keyword>
<evidence type="ECO:0000313" key="3">
    <source>
        <dbReference type="Proteomes" id="UP001321473"/>
    </source>
</evidence>
<organism evidence="2 3">
    <name type="scientific">Amblyomma americanum</name>
    <name type="common">Lone star tick</name>
    <dbReference type="NCBI Taxonomy" id="6943"/>
    <lineage>
        <taxon>Eukaryota</taxon>
        <taxon>Metazoa</taxon>
        <taxon>Ecdysozoa</taxon>
        <taxon>Arthropoda</taxon>
        <taxon>Chelicerata</taxon>
        <taxon>Arachnida</taxon>
        <taxon>Acari</taxon>
        <taxon>Parasitiformes</taxon>
        <taxon>Ixodida</taxon>
        <taxon>Ixodoidea</taxon>
        <taxon>Ixodidae</taxon>
        <taxon>Amblyomminae</taxon>
        <taxon>Amblyomma</taxon>
    </lineage>
</organism>
<evidence type="ECO:0000256" key="1">
    <source>
        <dbReference type="SAM" id="MobiDB-lite"/>
    </source>
</evidence>
<name>A0AAQ4ECK5_AMBAM</name>
<reference evidence="2 3" key="1">
    <citation type="journal article" date="2023" name="Arcadia Sci">
        <title>De novo assembly of a long-read Amblyomma americanum tick genome.</title>
        <authorList>
            <person name="Chou S."/>
            <person name="Poskanzer K.E."/>
            <person name="Rollins M."/>
            <person name="Thuy-Boun P.S."/>
        </authorList>
    </citation>
    <scope>NUCLEOTIDE SEQUENCE [LARGE SCALE GENOMIC DNA]</scope>
    <source>
        <strain evidence="2">F_SG_1</strain>
        <tissue evidence="2">Salivary glands</tissue>
    </source>
</reference>
<evidence type="ECO:0000313" key="2">
    <source>
        <dbReference type="EMBL" id="KAK8772342.1"/>
    </source>
</evidence>
<comment type="caution">
    <text evidence="2">The sequence shown here is derived from an EMBL/GenBank/DDBJ whole genome shotgun (WGS) entry which is preliminary data.</text>
</comment>
<protein>
    <submittedName>
        <fullName evidence="2">Uncharacterized protein</fullName>
    </submittedName>
</protein>
<dbReference type="EMBL" id="JARKHS020018436">
    <property type="protein sequence ID" value="KAK8772342.1"/>
    <property type="molecule type" value="Genomic_DNA"/>
</dbReference>